<evidence type="ECO:0000256" key="2">
    <source>
        <dbReference type="ARBA" id="ARBA00022692"/>
    </source>
</evidence>
<evidence type="ECO:0000256" key="5">
    <source>
        <dbReference type="SAM" id="Phobius"/>
    </source>
</evidence>
<dbReference type="InterPro" id="IPR003339">
    <property type="entry name" value="ABC/ECF_trnsptr_transmembrane"/>
</dbReference>
<feature type="transmembrane region" description="Helical" evidence="5">
    <location>
        <begin position="57"/>
        <end position="74"/>
    </location>
</feature>
<feature type="transmembrane region" description="Helical" evidence="5">
    <location>
        <begin position="264"/>
        <end position="282"/>
    </location>
</feature>
<keyword evidence="2 5" id="KW-0812">Transmembrane</keyword>
<feature type="transmembrane region" description="Helical" evidence="5">
    <location>
        <begin position="95"/>
        <end position="115"/>
    </location>
</feature>
<dbReference type="STRING" id="1886670.PTI45_01155"/>
<organism evidence="6 7">
    <name type="scientific">Paenibacillus nuruki</name>
    <dbReference type="NCBI Taxonomy" id="1886670"/>
    <lineage>
        <taxon>Bacteria</taxon>
        <taxon>Bacillati</taxon>
        <taxon>Bacillota</taxon>
        <taxon>Bacilli</taxon>
        <taxon>Bacillales</taxon>
        <taxon>Paenibacillaceae</taxon>
        <taxon>Paenibacillus</taxon>
    </lineage>
</organism>
<proteinExistence type="predicted"/>
<evidence type="ECO:0000256" key="4">
    <source>
        <dbReference type="ARBA" id="ARBA00023136"/>
    </source>
</evidence>
<sequence length="292" mass="33340">MTSGFRALHPVTLFLFYGGLLLCGMLLFHPVFLLTGIVLLVSLIVIQKHGGTIVKMLPLYLLIGIAIVVINPLISHRGRYILFYFMDQPITLESVLYGVTMLLSLTLILLTSLSYNYNVTTDKFMYLFARLVPQSALVVMMALRFVPLLRRRLSQITLVQRTRGISVHEGSLTKRMRDGMTLVKVLLVWSLEEALQSADSMKARGYGTTKRTAYVVHRMDRRDRWLTGCLSILILVIMVGSALGWGRAVIYPRMQSMVFSMEDWILYVCFGIYMLIPVIVEGKEWLSWKYSK</sequence>
<feature type="transmembrane region" description="Helical" evidence="5">
    <location>
        <begin position="12"/>
        <end position="45"/>
    </location>
</feature>
<keyword evidence="3 5" id="KW-1133">Transmembrane helix</keyword>
<dbReference type="Pfam" id="PF02361">
    <property type="entry name" value="CbiQ"/>
    <property type="match status" value="1"/>
</dbReference>
<protein>
    <submittedName>
        <fullName evidence="6">Energy-coupling factor transporter transmembrane protein EcfT</fullName>
    </submittedName>
</protein>
<dbReference type="PANTHER" id="PTHR33514">
    <property type="entry name" value="PROTEIN ABCI12, CHLOROPLASTIC"/>
    <property type="match status" value="1"/>
</dbReference>
<evidence type="ECO:0000313" key="6">
    <source>
        <dbReference type="EMBL" id="ODP29672.1"/>
    </source>
</evidence>
<evidence type="ECO:0000313" key="7">
    <source>
        <dbReference type="Proteomes" id="UP000094578"/>
    </source>
</evidence>
<evidence type="ECO:0000256" key="3">
    <source>
        <dbReference type="ARBA" id="ARBA00022989"/>
    </source>
</evidence>
<dbReference type="EMBL" id="MDER01000030">
    <property type="protein sequence ID" value="ODP29672.1"/>
    <property type="molecule type" value="Genomic_DNA"/>
</dbReference>
<feature type="transmembrane region" description="Helical" evidence="5">
    <location>
        <begin position="225"/>
        <end position="244"/>
    </location>
</feature>
<reference evidence="6 7" key="1">
    <citation type="submission" date="2016-08" db="EMBL/GenBank/DDBJ databases">
        <title>Genome sequencing of Paenibacillus sp. TI45-13ar, isolated from Korean traditional nuruk.</title>
        <authorList>
            <person name="Kim S.-J."/>
        </authorList>
    </citation>
    <scope>NUCLEOTIDE SEQUENCE [LARGE SCALE GENOMIC DNA]</scope>
    <source>
        <strain evidence="6 7">TI45-13ar</strain>
    </source>
</reference>
<evidence type="ECO:0000256" key="1">
    <source>
        <dbReference type="ARBA" id="ARBA00004141"/>
    </source>
</evidence>
<dbReference type="PANTHER" id="PTHR33514:SF13">
    <property type="entry name" value="PROTEIN ABCI12, CHLOROPLASTIC"/>
    <property type="match status" value="1"/>
</dbReference>
<dbReference type="CDD" id="cd16914">
    <property type="entry name" value="EcfT"/>
    <property type="match status" value="1"/>
</dbReference>
<dbReference type="Proteomes" id="UP000094578">
    <property type="component" value="Unassembled WGS sequence"/>
</dbReference>
<feature type="transmembrane region" description="Helical" evidence="5">
    <location>
        <begin position="127"/>
        <end position="146"/>
    </location>
</feature>
<dbReference type="AlphaFoldDB" id="A0A1E3L765"/>
<gene>
    <name evidence="6" type="ORF">PTI45_01155</name>
</gene>
<keyword evidence="4 5" id="KW-0472">Membrane</keyword>
<keyword evidence="7" id="KW-1185">Reference proteome</keyword>
<comment type="caution">
    <text evidence="6">The sequence shown here is derived from an EMBL/GenBank/DDBJ whole genome shotgun (WGS) entry which is preliminary data.</text>
</comment>
<comment type="subcellular location">
    <subcellularLocation>
        <location evidence="1">Membrane</location>
        <topology evidence="1">Multi-pass membrane protein</topology>
    </subcellularLocation>
</comment>
<name>A0A1E3L765_9BACL</name>
<dbReference type="GO" id="GO:0005886">
    <property type="term" value="C:plasma membrane"/>
    <property type="evidence" value="ECO:0007669"/>
    <property type="project" value="UniProtKB-ARBA"/>
</dbReference>
<dbReference type="RefSeq" id="WP_083243371.1">
    <property type="nucleotide sequence ID" value="NZ_MDER01000030.1"/>
</dbReference>
<accession>A0A1E3L765</accession>